<gene>
    <name evidence="1" type="ORF">GQS65_17270</name>
</gene>
<dbReference type="Proteomes" id="UP000451471">
    <property type="component" value="Unassembled WGS sequence"/>
</dbReference>
<dbReference type="AlphaFoldDB" id="A0A6B0GMW7"/>
<reference evidence="1 2" key="1">
    <citation type="submission" date="2019-12" db="EMBL/GenBank/DDBJ databases">
        <title>Halocatena pleomorpha gen. nov. sp. nov., an extremely halophilic archaeon of family Halobacteriaceae isolated from saltpan soil.</title>
        <authorList>
            <person name="Pal Y."/>
            <person name="Verma A."/>
            <person name="Krishnamurthi S."/>
            <person name="Kumar P."/>
        </authorList>
    </citation>
    <scope>NUCLEOTIDE SEQUENCE [LARGE SCALE GENOMIC DNA]</scope>
    <source>
        <strain evidence="1 2">JCM 16495</strain>
    </source>
</reference>
<evidence type="ECO:0000313" key="1">
    <source>
        <dbReference type="EMBL" id="MWG36212.1"/>
    </source>
</evidence>
<comment type="caution">
    <text evidence="1">The sequence shown here is derived from an EMBL/GenBank/DDBJ whole genome shotgun (WGS) entry which is preliminary data.</text>
</comment>
<dbReference type="RefSeq" id="WP_158205875.1">
    <property type="nucleotide sequence ID" value="NZ_WSZK01000032.1"/>
</dbReference>
<organism evidence="1 2">
    <name type="scientific">Halomarina oriensis</name>
    <dbReference type="NCBI Taxonomy" id="671145"/>
    <lineage>
        <taxon>Archaea</taxon>
        <taxon>Methanobacteriati</taxon>
        <taxon>Methanobacteriota</taxon>
        <taxon>Stenosarchaea group</taxon>
        <taxon>Halobacteria</taxon>
        <taxon>Halobacteriales</taxon>
        <taxon>Natronomonadaceae</taxon>
        <taxon>Halomarina</taxon>
    </lineage>
</organism>
<evidence type="ECO:0000313" key="2">
    <source>
        <dbReference type="Proteomes" id="UP000451471"/>
    </source>
</evidence>
<name>A0A6B0GMW7_9EURY</name>
<protein>
    <submittedName>
        <fullName evidence="1">Uncharacterized protein</fullName>
    </submittedName>
</protein>
<proteinExistence type="predicted"/>
<dbReference type="PROSITE" id="PS51257">
    <property type="entry name" value="PROKAR_LIPOPROTEIN"/>
    <property type="match status" value="1"/>
</dbReference>
<sequence length="151" mass="16368">MKRRQVLALGVGALAGTSGCLGFSLSNDNGPHIPGGSIEFTNRTDEDATLHVTVHHVTDSERELNDISLNRPDPSTLEALSPPRDLYIAAPANGNTIAESFIDEEGGYYLNYRLGSETSALSTYWFTERYFPWATLRDDGGLQTGAAGNFD</sequence>
<keyword evidence="2" id="KW-1185">Reference proteome</keyword>
<dbReference type="EMBL" id="WSZK01000032">
    <property type="protein sequence ID" value="MWG36212.1"/>
    <property type="molecule type" value="Genomic_DNA"/>
</dbReference>
<accession>A0A6B0GMW7</accession>